<name>A0A929BCY9_9PSEU</name>
<dbReference type="Proteomes" id="UP000598360">
    <property type="component" value="Unassembled WGS sequence"/>
</dbReference>
<reference evidence="2" key="1">
    <citation type="submission" date="2020-10" db="EMBL/GenBank/DDBJ databases">
        <title>Diversity and distribution of actinomycetes associated with coral in the coast of Hainan.</title>
        <authorList>
            <person name="Li F."/>
        </authorList>
    </citation>
    <scope>NUCLEOTIDE SEQUENCE</scope>
    <source>
        <strain evidence="2">HNM0983</strain>
    </source>
</reference>
<dbReference type="RefSeq" id="WP_193929227.1">
    <property type="nucleotide sequence ID" value="NZ_JADEYC010000025.1"/>
</dbReference>
<comment type="caution">
    <text evidence="2">The sequence shown here is derived from an EMBL/GenBank/DDBJ whole genome shotgun (WGS) entry which is preliminary data.</text>
</comment>
<evidence type="ECO:0000256" key="1">
    <source>
        <dbReference type="SAM" id="MobiDB-lite"/>
    </source>
</evidence>
<sequence>MKVEGIDLNREPDIIEPRIRPRDVPSLLIEQRRIPGRFGQIRGAEQLESAQFGDGTQVHSERPENFPGEAGTPAAAQFHFGHEIVRMAASPMLDSFDQ</sequence>
<dbReference type="AlphaFoldDB" id="A0A929BCY9"/>
<evidence type="ECO:0000313" key="3">
    <source>
        <dbReference type="Proteomes" id="UP000598360"/>
    </source>
</evidence>
<keyword evidence="3" id="KW-1185">Reference proteome</keyword>
<accession>A0A929BCY9</accession>
<protein>
    <submittedName>
        <fullName evidence="2">Uncharacterized protein</fullName>
    </submittedName>
</protein>
<proteinExistence type="predicted"/>
<feature type="region of interest" description="Disordered" evidence="1">
    <location>
        <begin position="48"/>
        <end position="73"/>
    </location>
</feature>
<organism evidence="2 3">
    <name type="scientific">Saccharopolyspora montiporae</name>
    <dbReference type="NCBI Taxonomy" id="2781240"/>
    <lineage>
        <taxon>Bacteria</taxon>
        <taxon>Bacillati</taxon>
        <taxon>Actinomycetota</taxon>
        <taxon>Actinomycetes</taxon>
        <taxon>Pseudonocardiales</taxon>
        <taxon>Pseudonocardiaceae</taxon>
        <taxon>Saccharopolyspora</taxon>
    </lineage>
</organism>
<gene>
    <name evidence="2" type="ORF">IQ251_15095</name>
</gene>
<dbReference type="EMBL" id="JADEYC010000025">
    <property type="protein sequence ID" value="MBE9375778.1"/>
    <property type="molecule type" value="Genomic_DNA"/>
</dbReference>
<evidence type="ECO:0000313" key="2">
    <source>
        <dbReference type="EMBL" id="MBE9375778.1"/>
    </source>
</evidence>